<dbReference type="SUPFAM" id="SSF53822">
    <property type="entry name" value="Periplasmic binding protein-like I"/>
    <property type="match status" value="1"/>
</dbReference>
<feature type="domain" description="Periplasmic binding protein" evidence="5">
    <location>
        <begin position="83"/>
        <end position="353"/>
    </location>
</feature>
<evidence type="ECO:0000256" key="2">
    <source>
        <dbReference type="ARBA" id="ARBA00023125"/>
    </source>
</evidence>
<evidence type="ECO:0000256" key="1">
    <source>
        <dbReference type="ARBA" id="ARBA00023015"/>
    </source>
</evidence>
<name>A0ABW1PDD3_9PSEU</name>
<dbReference type="InterPro" id="IPR028082">
    <property type="entry name" value="Peripla_BP_I"/>
</dbReference>
<keyword evidence="2" id="KW-0238">DNA-binding</keyword>
<reference evidence="7" key="1">
    <citation type="journal article" date="2019" name="Int. J. Syst. Evol. Microbiol.">
        <title>The Global Catalogue of Microorganisms (GCM) 10K type strain sequencing project: providing services to taxonomists for standard genome sequencing and annotation.</title>
        <authorList>
            <consortium name="The Broad Institute Genomics Platform"/>
            <consortium name="The Broad Institute Genome Sequencing Center for Infectious Disease"/>
            <person name="Wu L."/>
            <person name="Ma J."/>
        </authorList>
    </citation>
    <scope>NUCLEOTIDE SEQUENCE [LARGE SCALE GENOMIC DNA]</scope>
    <source>
        <strain evidence="7">CGMCC 4.7246</strain>
    </source>
</reference>
<evidence type="ECO:0000313" key="7">
    <source>
        <dbReference type="Proteomes" id="UP001596220"/>
    </source>
</evidence>
<dbReference type="Gene3D" id="3.40.50.2300">
    <property type="match status" value="2"/>
</dbReference>
<dbReference type="EMBL" id="JBHSQO010000046">
    <property type="protein sequence ID" value="MFC6093576.1"/>
    <property type="molecule type" value="Genomic_DNA"/>
</dbReference>
<keyword evidence="4" id="KW-0812">Transmembrane</keyword>
<accession>A0ABW1PDD3</accession>
<comment type="caution">
    <text evidence="6">The sequence shown here is derived from an EMBL/GenBank/DDBJ whole genome shotgun (WGS) entry which is preliminary data.</text>
</comment>
<dbReference type="InterPro" id="IPR025997">
    <property type="entry name" value="SBP_2_dom"/>
</dbReference>
<keyword evidence="4" id="KW-0472">Membrane</keyword>
<dbReference type="Proteomes" id="UP001596220">
    <property type="component" value="Unassembled WGS sequence"/>
</dbReference>
<dbReference type="PANTHER" id="PTHR30146">
    <property type="entry name" value="LACI-RELATED TRANSCRIPTIONAL REPRESSOR"/>
    <property type="match status" value="1"/>
</dbReference>
<keyword evidence="4" id="KW-1133">Transmembrane helix</keyword>
<protein>
    <submittedName>
        <fullName evidence="6">Sugar ABC transporter substrate-binding protein</fullName>
    </submittedName>
</protein>
<feature type="transmembrane region" description="Helical" evidence="4">
    <location>
        <begin position="50"/>
        <end position="68"/>
    </location>
</feature>
<evidence type="ECO:0000256" key="4">
    <source>
        <dbReference type="SAM" id="Phobius"/>
    </source>
</evidence>
<sequence>MVTFEQHVHHRASVIRSASLGITVVVVVCSVVVVVGGVIVIRSGVLLEPVPAWTMPAVTSFVAVPLLLRRRRRSAGARQAFLVTSAFSQKYWVAEFVQRLHRALDRKGINLVLKVPDRDYDAASQGHDLRRVLNTKDSYLGGFVVPTELHRMRSLLVEFCAELALPVVFTDVDPFDDENEYPANTAFVGYVSADLGAEAGHWLVNHLRRRGVRRPHVLIVASREHADRQNSCAAVLRRGLGNVSISIDDTCAFNRSRAYDAVQAHIRSQAVRSPRLDAVFCTNDEMALGAVDALRATESPLTKETTVIGIDGIPEARHLIATAASPLRATVVQDPHRLTESAAEVLQRMLDGRQTATRTILKPEVYQVR</sequence>
<proteinExistence type="predicted"/>
<keyword evidence="7" id="KW-1185">Reference proteome</keyword>
<keyword evidence="1" id="KW-0805">Transcription regulation</keyword>
<keyword evidence="3" id="KW-0804">Transcription</keyword>
<evidence type="ECO:0000313" key="6">
    <source>
        <dbReference type="EMBL" id="MFC6093576.1"/>
    </source>
</evidence>
<evidence type="ECO:0000256" key="3">
    <source>
        <dbReference type="ARBA" id="ARBA00023163"/>
    </source>
</evidence>
<feature type="transmembrane region" description="Helical" evidence="4">
    <location>
        <begin position="20"/>
        <end position="44"/>
    </location>
</feature>
<dbReference type="RefSeq" id="WP_380640918.1">
    <property type="nucleotide sequence ID" value="NZ_JBHSQO010000046.1"/>
</dbReference>
<evidence type="ECO:0000259" key="5">
    <source>
        <dbReference type="Pfam" id="PF13407"/>
    </source>
</evidence>
<organism evidence="6 7">
    <name type="scientific">Saccharothrix lopnurensis</name>
    <dbReference type="NCBI Taxonomy" id="1670621"/>
    <lineage>
        <taxon>Bacteria</taxon>
        <taxon>Bacillati</taxon>
        <taxon>Actinomycetota</taxon>
        <taxon>Actinomycetes</taxon>
        <taxon>Pseudonocardiales</taxon>
        <taxon>Pseudonocardiaceae</taxon>
        <taxon>Saccharothrix</taxon>
    </lineage>
</organism>
<gene>
    <name evidence="6" type="ORF">ACFP3R_30260</name>
</gene>
<dbReference type="Pfam" id="PF13407">
    <property type="entry name" value="Peripla_BP_4"/>
    <property type="match status" value="1"/>
</dbReference>
<dbReference type="PANTHER" id="PTHR30146:SF109">
    <property type="entry name" value="HTH-TYPE TRANSCRIPTIONAL REGULATOR GALS"/>
    <property type="match status" value="1"/>
</dbReference>